<protein>
    <recommendedName>
        <fullName evidence="3">Signal peptidase complex subunit 1</fullName>
    </recommendedName>
</protein>
<evidence type="ECO:0000256" key="7">
    <source>
        <dbReference type="ARBA" id="ARBA00023136"/>
    </source>
</evidence>
<organism evidence="12">
    <name type="scientific">Coccolithus braarudii</name>
    <dbReference type="NCBI Taxonomy" id="221442"/>
    <lineage>
        <taxon>Eukaryota</taxon>
        <taxon>Haptista</taxon>
        <taxon>Haptophyta</taxon>
        <taxon>Prymnesiophyceae</taxon>
        <taxon>Coccolithales</taxon>
        <taxon>Coccolithaceae</taxon>
        <taxon>Coccolithus</taxon>
    </lineage>
</organism>
<evidence type="ECO:0000256" key="6">
    <source>
        <dbReference type="ARBA" id="ARBA00022989"/>
    </source>
</evidence>
<evidence type="ECO:0000256" key="3">
    <source>
        <dbReference type="ARBA" id="ARBA00017059"/>
    </source>
</evidence>
<dbReference type="AlphaFoldDB" id="A0A7S0LJP8"/>
<reference evidence="12" key="1">
    <citation type="submission" date="2021-01" db="EMBL/GenBank/DDBJ databases">
        <authorList>
            <person name="Corre E."/>
            <person name="Pelletier E."/>
            <person name="Niang G."/>
            <person name="Scheremetjew M."/>
            <person name="Finn R."/>
            <person name="Kale V."/>
            <person name="Holt S."/>
            <person name="Cochrane G."/>
            <person name="Meng A."/>
            <person name="Brown T."/>
            <person name="Cohen L."/>
        </authorList>
    </citation>
    <scope>NUCLEOTIDE SEQUENCE</scope>
    <source>
        <strain evidence="12">PLY182g</strain>
    </source>
</reference>
<evidence type="ECO:0000313" key="12">
    <source>
        <dbReference type="EMBL" id="CAD8613563.1"/>
    </source>
</evidence>
<keyword evidence="4 10" id="KW-0812">Transmembrane</keyword>
<dbReference type="EMBL" id="HBEY01035469">
    <property type="protein sequence ID" value="CAD8613563.1"/>
    <property type="molecule type" value="Transcribed_RNA"/>
</dbReference>
<feature type="region of interest" description="Disordered" evidence="9">
    <location>
        <begin position="94"/>
        <end position="121"/>
    </location>
</feature>
<keyword evidence="11" id="KW-0732">Signal</keyword>
<dbReference type="InterPro" id="IPR009542">
    <property type="entry name" value="Spc1/SPCS1"/>
</dbReference>
<evidence type="ECO:0000256" key="5">
    <source>
        <dbReference type="ARBA" id="ARBA00022824"/>
    </source>
</evidence>
<proteinExistence type="inferred from homology"/>
<dbReference type="PANTHER" id="PTHR13202:SF0">
    <property type="entry name" value="SIGNAL PEPTIDASE COMPLEX SUBUNIT 1"/>
    <property type="match status" value="1"/>
</dbReference>
<dbReference type="PANTHER" id="PTHR13202">
    <property type="entry name" value="MICROSOMAL SIGNAL PEPTIDASE 12 KDA SUBUNIT"/>
    <property type="match status" value="1"/>
</dbReference>
<keyword evidence="5" id="KW-0256">Endoplasmic reticulum</keyword>
<keyword evidence="6 10" id="KW-1133">Transmembrane helix</keyword>
<comment type="function">
    <text evidence="8">Component of the signal peptidase complex (SPC) which catalyzes the cleavage of N-terminal signal sequences from nascent proteins as they are translocated into the lumen of the endoplasmic reticulum. Dispensable for SPC enzymatic activity.</text>
</comment>
<feature type="chain" id="PRO_5031069691" description="Signal peptidase complex subunit 1" evidence="11">
    <location>
        <begin position="22"/>
        <end position="121"/>
    </location>
</feature>
<sequence length="121" mass="13655">MSISRSLVVALLLLLVDHCAAMDFKGQLHCERTFQLLVLLFGSIGFIVGYVQQDFRSTFLCLAAGGALSAVICLPDWPWWNLYPPKWLPYEEADEEPEPEVDANSKPEKEKKKKKKASKAE</sequence>
<dbReference type="GO" id="GO:0005787">
    <property type="term" value="C:signal peptidase complex"/>
    <property type="evidence" value="ECO:0007669"/>
    <property type="project" value="InterPro"/>
</dbReference>
<keyword evidence="7 10" id="KW-0472">Membrane</keyword>
<evidence type="ECO:0000256" key="8">
    <source>
        <dbReference type="ARBA" id="ARBA00045204"/>
    </source>
</evidence>
<dbReference type="GO" id="GO:0006465">
    <property type="term" value="P:signal peptide processing"/>
    <property type="evidence" value="ECO:0007669"/>
    <property type="project" value="InterPro"/>
</dbReference>
<feature type="transmembrane region" description="Helical" evidence="10">
    <location>
        <begin position="58"/>
        <end position="80"/>
    </location>
</feature>
<evidence type="ECO:0000256" key="1">
    <source>
        <dbReference type="ARBA" id="ARBA00004477"/>
    </source>
</evidence>
<gene>
    <name evidence="12" type="ORF">CPEL01642_LOCUS16943</name>
</gene>
<name>A0A7S0LJP8_9EUKA</name>
<dbReference type="GO" id="GO:0045047">
    <property type="term" value="P:protein targeting to ER"/>
    <property type="evidence" value="ECO:0007669"/>
    <property type="project" value="TreeGrafter"/>
</dbReference>
<evidence type="ECO:0000256" key="4">
    <source>
        <dbReference type="ARBA" id="ARBA00022692"/>
    </source>
</evidence>
<feature type="transmembrane region" description="Helical" evidence="10">
    <location>
        <begin position="32"/>
        <end position="51"/>
    </location>
</feature>
<accession>A0A7S0LJP8</accession>
<evidence type="ECO:0000256" key="9">
    <source>
        <dbReference type="SAM" id="MobiDB-lite"/>
    </source>
</evidence>
<feature type="signal peptide" evidence="11">
    <location>
        <begin position="1"/>
        <end position="21"/>
    </location>
</feature>
<evidence type="ECO:0000256" key="10">
    <source>
        <dbReference type="SAM" id="Phobius"/>
    </source>
</evidence>
<feature type="compositionally biased region" description="Basic residues" evidence="9">
    <location>
        <begin position="111"/>
        <end position="121"/>
    </location>
</feature>
<dbReference type="Pfam" id="PF06645">
    <property type="entry name" value="SPC12"/>
    <property type="match status" value="1"/>
</dbReference>
<comment type="subcellular location">
    <subcellularLocation>
        <location evidence="1">Endoplasmic reticulum membrane</location>
        <topology evidence="1">Multi-pass membrane protein</topology>
    </subcellularLocation>
</comment>
<evidence type="ECO:0000256" key="11">
    <source>
        <dbReference type="SAM" id="SignalP"/>
    </source>
</evidence>
<comment type="similarity">
    <text evidence="2">Belongs to the SPCS1 family.</text>
</comment>
<evidence type="ECO:0000256" key="2">
    <source>
        <dbReference type="ARBA" id="ARBA00005245"/>
    </source>
</evidence>